<dbReference type="Gene3D" id="1.25.40.90">
    <property type="match status" value="1"/>
</dbReference>
<protein>
    <recommendedName>
        <fullName evidence="1">CID domain-containing protein</fullName>
    </recommendedName>
</protein>
<dbReference type="GO" id="GO:0005737">
    <property type="term" value="C:cytoplasm"/>
    <property type="evidence" value="ECO:0007669"/>
    <property type="project" value="TreeGrafter"/>
</dbReference>
<dbReference type="PANTHER" id="PTHR15921">
    <property type="entry name" value="PRE-MRNA CLEAVAGE COMPLEX II"/>
    <property type="match status" value="1"/>
</dbReference>
<accession>A0AAD4I5J5</accession>
<evidence type="ECO:0000313" key="2">
    <source>
        <dbReference type="EMBL" id="KAG7294300.1"/>
    </source>
</evidence>
<dbReference type="InterPro" id="IPR006569">
    <property type="entry name" value="CID_dom"/>
</dbReference>
<dbReference type="SMART" id="SM00582">
    <property type="entry name" value="RPR"/>
    <property type="match status" value="1"/>
</dbReference>
<dbReference type="InterPro" id="IPR008942">
    <property type="entry name" value="ENTH_VHS"/>
</dbReference>
<evidence type="ECO:0000259" key="1">
    <source>
        <dbReference type="PROSITE" id="PS51391"/>
    </source>
</evidence>
<dbReference type="PROSITE" id="PS51391">
    <property type="entry name" value="CID"/>
    <property type="match status" value="1"/>
</dbReference>
<dbReference type="CDD" id="cd16982">
    <property type="entry name" value="CID_Pcf11"/>
    <property type="match status" value="1"/>
</dbReference>
<evidence type="ECO:0000313" key="3">
    <source>
        <dbReference type="Proteomes" id="UP001197093"/>
    </source>
</evidence>
<dbReference type="GO" id="GO:0031124">
    <property type="term" value="P:mRNA 3'-end processing"/>
    <property type="evidence" value="ECO:0007669"/>
    <property type="project" value="InterPro"/>
</dbReference>
<dbReference type="GO" id="GO:0006369">
    <property type="term" value="P:termination of RNA polymerase II transcription"/>
    <property type="evidence" value="ECO:0007669"/>
    <property type="project" value="InterPro"/>
</dbReference>
<dbReference type="InterPro" id="IPR047415">
    <property type="entry name" value="Pcf11_CID"/>
</dbReference>
<dbReference type="FunFam" id="1.25.40.90:FF:000016">
    <property type="entry name" value="mRNA cleavage factor complex component Pcf11"/>
    <property type="match status" value="1"/>
</dbReference>
<dbReference type="Proteomes" id="UP001197093">
    <property type="component" value="Unassembled WGS sequence"/>
</dbReference>
<dbReference type="EMBL" id="JAHCVI010000001">
    <property type="protein sequence ID" value="KAG7294300.1"/>
    <property type="molecule type" value="Genomic_DNA"/>
</dbReference>
<comment type="caution">
    <text evidence="2">The sequence shown here is derived from an EMBL/GenBank/DDBJ whole genome shotgun (WGS) entry which is preliminary data.</text>
</comment>
<sequence>MADNAADVAEDYRQALEDLTVNSRIEIATLTNIARENANHGFAIAEALANHIKKAPPSRTLPALYVLDSVVKNVPTPYALYFGPKLYSIFMGAYTKVDNGTRRKMDEMLKTWKEPVPGSISTKPVFPLEQVRPIENALMGARNAAFAAHQSSYQGQQQLMHHTNLRLSSLLIPDPMDIGRMRRRLSSRIRCIPPTANMQFLTAVLHNLLLQLGHTPLINSRPQGPSMVLHNPG</sequence>
<dbReference type="InterPro" id="IPR045154">
    <property type="entry name" value="PCF11-like"/>
</dbReference>
<keyword evidence="3" id="KW-1185">Reference proteome</keyword>
<dbReference type="Pfam" id="PF04818">
    <property type="entry name" value="CID"/>
    <property type="match status" value="1"/>
</dbReference>
<feature type="domain" description="CID" evidence="1">
    <location>
        <begin position="4"/>
        <end position="142"/>
    </location>
</feature>
<organism evidence="2 3">
    <name type="scientific">Staphylotrichum longicolle</name>
    <dbReference type="NCBI Taxonomy" id="669026"/>
    <lineage>
        <taxon>Eukaryota</taxon>
        <taxon>Fungi</taxon>
        <taxon>Dikarya</taxon>
        <taxon>Ascomycota</taxon>
        <taxon>Pezizomycotina</taxon>
        <taxon>Sordariomycetes</taxon>
        <taxon>Sordariomycetidae</taxon>
        <taxon>Sordariales</taxon>
        <taxon>Chaetomiaceae</taxon>
        <taxon>Staphylotrichum</taxon>
    </lineage>
</organism>
<dbReference type="PANTHER" id="PTHR15921:SF3">
    <property type="entry name" value="PRE-MRNA CLEAVAGE COMPLEX 2 PROTEIN PCF11"/>
    <property type="match status" value="1"/>
</dbReference>
<dbReference type="GO" id="GO:0005849">
    <property type="term" value="C:mRNA cleavage factor complex"/>
    <property type="evidence" value="ECO:0007669"/>
    <property type="project" value="TreeGrafter"/>
</dbReference>
<name>A0AAD4I5J5_9PEZI</name>
<dbReference type="GO" id="GO:0003729">
    <property type="term" value="F:mRNA binding"/>
    <property type="evidence" value="ECO:0007669"/>
    <property type="project" value="InterPro"/>
</dbReference>
<dbReference type="SUPFAM" id="SSF48464">
    <property type="entry name" value="ENTH/VHS domain"/>
    <property type="match status" value="1"/>
</dbReference>
<dbReference type="AlphaFoldDB" id="A0AAD4I5J5"/>
<proteinExistence type="predicted"/>
<gene>
    <name evidence="2" type="ORF">NEMBOFW57_004371</name>
</gene>
<dbReference type="GO" id="GO:0000993">
    <property type="term" value="F:RNA polymerase II complex binding"/>
    <property type="evidence" value="ECO:0007669"/>
    <property type="project" value="InterPro"/>
</dbReference>
<reference evidence="2" key="1">
    <citation type="submission" date="2023-02" db="EMBL/GenBank/DDBJ databases">
        <authorList>
            <person name="Palmer J.M."/>
        </authorList>
    </citation>
    <scope>NUCLEOTIDE SEQUENCE</scope>
    <source>
        <strain evidence="2">FW57</strain>
    </source>
</reference>